<dbReference type="InterPro" id="IPR010297">
    <property type="entry name" value="DUF900_hydrolase"/>
</dbReference>
<evidence type="ECO:0000313" key="3">
    <source>
        <dbReference type="Proteomes" id="UP000220836"/>
    </source>
</evidence>
<sequence>MSLRRLFFALTSMVLLPVSPQTALAQDISRVVAIDQLAQSDPFEALSATDVALRSPQVLGTPPNLRILVDLLQLRAELLEDIGQTMAAGDAWLAVARTRAFSRKTLQLDPVPAFERAARLYEQDRALGHARRATEAAIAAETETGRDGEALERLYQSLARLAERDQDPTAADMARAALESITAPALETQIPKSQDGFRVVDVYYATDRARSGSKKPTEFYGSDRNSHLELGIASVTIPETHVPGMVERPSVWRLDFSPSPSKHILLHSVKPVDPDSFFGKLQGEFTQAPSRDLFVYIHGFNHSFEYAAQRAAQITFDMGNSAVPVMFSWPSRNKTSAYFSDAAVVRLSGRRLAVFLEDLVARSGAETIHILAHSMGSRALTDALEIMALRRNATPQDAPVFGQVMFAAPDVDTELFATMANVFRPLARRLTLYASSTDWALASSRKLHGDTPRAGLGGALLLASQGIDSIDMTSMGDDMLAHNYFSNDSSALADMATLFWQDASPNQRCGLHPRASTQAASWDYREGQCPSNDMIGVFSNLEQKNVHQAEEARKLVVELVPDQGRVEFILSLIDRLMVTGR</sequence>
<dbReference type="SUPFAM" id="SSF53474">
    <property type="entry name" value="alpha/beta-Hydrolases"/>
    <property type="match status" value="1"/>
</dbReference>
<feature type="chain" id="PRO_5012850797" description="Alpha/beta hydrolase family protein" evidence="1">
    <location>
        <begin position="26"/>
        <end position="581"/>
    </location>
</feature>
<keyword evidence="3" id="KW-1185">Reference proteome</keyword>
<keyword evidence="1" id="KW-0732">Signal</keyword>
<organism evidence="2 3">
    <name type="scientific">Pelagimonas varians</name>
    <dbReference type="NCBI Taxonomy" id="696760"/>
    <lineage>
        <taxon>Bacteria</taxon>
        <taxon>Pseudomonadati</taxon>
        <taxon>Pseudomonadota</taxon>
        <taxon>Alphaproteobacteria</taxon>
        <taxon>Rhodobacterales</taxon>
        <taxon>Roseobacteraceae</taxon>
        <taxon>Pelagimonas</taxon>
    </lineage>
</organism>
<dbReference type="Gene3D" id="3.40.50.1820">
    <property type="entry name" value="alpha/beta hydrolase"/>
    <property type="match status" value="1"/>
</dbReference>
<reference evidence="2 3" key="1">
    <citation type="submission" date="2017-05" db="EMBL/GenBank/DDBJ databases">
        <authorList>
            <person name="Song R."/>
            <person name="Chenine A.L."/>
            <person name="Ruprecht R.M."/>
        </authorList>
    </citation>
    <scope>NUCLEOTIDE SEQUENCE [LARGE SCALE GENOMIC DNA]</scope>
    <source>
        <strain evidence="2 3">CECT 8663</strain>
    </source>
</reference>
<feature type="signal peptide" evidence="1">
    <location>
        <begin position="1"/>
        <end position="25"/>
    </location>
</feature>
<accession>A0A238KRV7</accession>
<dbReference type="RefSeq" id="WP_097805517.1">
    <property type="nucleotide sequence ID" value="NZ_FXYH01000011.1"/>
</dbReference>
<evidence type="ECO:0008006" key="4">
    <source>
        <dbReference type="Google" id="ProtNLM"/>
    </source>
</evidence>
<dbReference type="OrthoDB" id="9797755at2"/>
<dbReference type="Proteomes" id="UP000220836">
    <property type="component" value="Unassembled WGS sequence"/>
</dbReference>
<dbReference type="PANTHER" id="PTHR36513:SF1">
    <property type="entry name" value="TRANSMEMBRANE PROTEIN"/>
    <property type="match status" value="1"/>
</dbReference>
<name>A0A238KRV7_9RHOB</name>
<gene>
    <name evidence="2" type="ORF">PEV8663_03048</name>
</gene>
<dbReference type="AlphaFoldDB" id="A0A238KRV7"/>
<protein>
    <recommendedName>
        <fullName evidence="4">Alpha/beta hydrolase family protein</fullName>
    </recommendedName>
</protein>
<dbReference type="EMBL" id="FXYH01000011">
    <property type="protein sequence ID" value="SMX45458.1"/>
    <property type="molecule type" value="Genomic_DNA"/>
</dbReference>
<proteinExistence type="predicted"/>
<evidence type="ECO:0000313" key="2">
    <source>
        <dbReference type="EMBL" id="SMX45458.1"/>
    </source>
</evidence>
<dbReference type="Pfam" id="PF05990">
    <property type="entry name" value="DUF900"/>
    <property type="match status" value="1"/>
</dbReference>
<evidence type="ECO:0000256" key="1">
    <source>
        <dbReference type="SAM" id="SignalP"/>
    </source>
</evidence>
<dbReference type="PANTHER" id="PTHR36513">
    <property type="entry name" value="ABC TRANSMEMBRANE TYPE-1 DOMAIN-CONTAINING PROTEIN"/>
    <property type="match status" value="1"/>
</dbReference>
<dbReference type="InterPro" id="IPR029058">
    <property type="entry name" value="AB_hydrolase_fold"/>
</dbReference>